<evidence type="ECO:0000256" key="5">
    <source>
        <dbReference type="ARBA" id="ARBA00022840"/>
    </source>
</evidence>
<dbReference type="Gene3D" id="1.20.140.20">
    <property type="entry name" value="Alpha-ketoacid/pyruvate dehydrogenase kinase, N-terminal domain"/>
    <property type="match status" value="1"/>
</dbReference>
<dbReference type="InterPro" id="IPR018955">
    <property type="entry name" value="BCDHK/PDK_N"/>
</dbReference>
<dbReference type="EMBL" id="KZ303851">
    <property type="protein sequence ID" value="PHZ11887.1"/>
    <property type="molecule type" value="Genomic_DNA"/>
</dbReference>
<dbReference type="InterPro" id="IPR005467">
    <property type="entry name" value="His_kinase_dom"/>
</dbReference>
<evidence type="ECO:0000256" key="8">
    <source>
        <dbReference type="SAM" id="MobiDB-lite"/>
    </source>
</evidence>
<dbReference type="GO" id="GO:0004740">
    <property type="term" value="F:pyruvate dehydrogenase (acetyl-transferring) kinase activity"/>
    <property type="evidence" value="ECO:0007669"/>
    <property type="project" value="TreeGrafter"/>
</dbReference>
<dbReference type="InterPro" id="IPR039028">
    <property type="entry name" value="BCKD/PDK"/>
</dbReference>
<proteinExistence type="inferred from homology"/>
<dbReference type="SMART" id="SM00387">
    <property type="entry name" value="HATPase_c"/>
    <property type="match status" value="1"/>
</dbReference>
<evidence type="ECO:0000256" key="4">
    <source>
        <dbReference type="ARBA" id="ARBA00022777"/>
    </source>
</evidence>
<keyword evidence="4 7" id="KW-0418">Kinase</keyword>
<dbReference type="SUPFAM" id="SSF69012">
    <property type="entry name" value="alpha-ketoacid dehydrogenase kinase, N-terminal domain"/>
    <property type="match status" value="1"/>
</dbReference>
<evidence type="ECO:0000259" key="9">
    <source>
        <dbReference type="PROSITE" id="PS50109"/>
    </source>
</evidence>
<evidence type="ECO:0000256" key="1">
    <source>
        <dbReference type="ARBA" id="ARBA00006155"/>
    </source>
</evidence>
<dbReference type="PROSITE" id="PS50109">
    <property type="entry name" value="HIS_KIN"/>
    <property type="match status" value="1"/>
</dbReference>
<evidence type="ECO:0000256" key="7">
    <source>
        <dbReference type="RuleBase" id="RU366032"/>
    </source>
</evidence>
<dbReference type="AlphaFoldDB" id="A0A2G4SSX2"/>
<organism evidence="10 11">
    <name type="scientific">Rhizopus microsporus ATCC 52813</name>
    <dbReference type="NCBI Taxonomy" id="1340429"/>
    <lineage>
        <taxon>Eukaryota</taxon>
        <taxon>Fungi</taxon>
        <taxon>Fungi incertae sedis</taxon>
        <taxon>Mucoromycota</taxon>
        <taxon>Mucoromycotina</taxon>
        <taxon>Mucoromycetes</taxon>
        <taxon>Mucorales</taxon>
        <taxon>Mucorineae</taxon>
        <taxon>Rhizopodaceae</taxon>
        <taxon>Rhizopus</taxon>
    </lineage>
</organism>
<dbReference type="GO" id="GO:0005524">
    <property type="term" value="F:ATP binding"/>
    <property type="evidence" value="ECO:0007669"/>
    <property type="project" value="UniProtKB-UniRule"/>
</dbReference>
<name>A0A2G4SSX2_RHIZD</name>
<evidence type="ECO:0000256" key="3">
    <source>
        <dbReference type="ARBA" id="ARBA00022741"/>
    </source>
</evidence>
<evidence type="ECO:0000313" key="10">
    <source>
        <dbReference type="EMBL" id="PHZ11887.1"/>
    </source>
</evidence>
<dbReference type="GO" id="GO:0005759">
    <property type="term" value="C:mitochondrial matrix"/>
    <property type="evidence" value="ECO:0007669"/>
    <property type="project" value="UniProtKB-SubCell"/>
</dbReference>
<dbReference type="EC" id="2.7.11.-" evidence="7"/>
<keyword evidence="2 7" id="KW-0808">Transferase</keyword>
<dbReference type="Proteomes" id="UP000242254">
    <property type="component" value="Unassembled WGS sequence"/>
</dbReference>
<evidence type="ECO:0000256" key="2">
    <source>
        <dbReference type="ARBA" id="ARBA00022679"/>
    </source>
</evidence>
<evidence type="ECO:0000313" key="11">
    <source>
        <dbReference type="Proteomes" id="UP000242254"/>
    </source>
</evidence>
<dbReference type="STRING" id="1340429.A0A2G4SSX2"/>
<dbReference type="Pfam" id="PF02518">
    <property type="entry name" value="HATPase_c"/>
    <property type="match status" value="1"/>
</dbReference>
<dbReference type="InterPro" id="IPR036890">
    <property type="entry name" value="HATPase_C_sf"/>
</dbReference>
<accession>A0A2G4SSX2</accession>
<dbReference type="GeneID" id="35442224"/>
<keyword evidence="11" id="KW-1185">Reference proteome</keyword>
<reference evidence="10 11" key="1">
    <citation type="journal article" date="2016" name="Proc. Natl. Acad. Sci. U.S.A.">
        <title>Lipid metabolic changes in an early divergent fungus govern the establishment of a mutualistic symbiosis with endobacteria.</title>
        <authorList>
            <person name="Lastovetsky O.A."/>
            <person name="Gaspar M.L."/>
            <person name="Mondo S.J."/>
            <person name="LaButti K.M."/>
            <person name="Sandor L."/>
            <person name="Grigoriev I.V."/>
            <person name="Henry S.A."/>
            <person name="Pawlowska T.E."/>
        </authorList>
    </citation>
    <scope>NUCLEOTIDE SEQUENCE [LARGE SCALE GENOMIC DNA]</scope>
    <source>
        <strain evidence="10 11">ATCC 52813</strain>
    </source>
</reference>
<dbReference type="InterPro" id="IPR036784">
    <property type="entry name" value="AK/P_DHK_N_sf"/>
</dbReference>
<feature type="region of interest" description="Disordered" evidence="8">
    <location>
        <begin position="463"/>
        <end position="487"/>
    </location>
</feature>
<dbReference type="Pfam" id="PF10436">
    <property type="entry name" value="BCDHK_Adom3"/>
    <property type="match status" value="1"/>
</dbReference>
<comment type="subcellular location">
    <subcellularLocation>
        <location evidence="7">Mitochondrion matrix</location>
    </subcellularLocation>
</comment>
<dbReference type="Gene3D" id="3.30.565.10">
    <property type="entry name" value="Histidine kinase-like ATPase, C-terminal domain"/>
    <property type="match status" value="1"/>
</dbReference>
<keyword evidence="5 7" id="KW-0067">ATP-binding</keyword>
<dbReference type="RefSeq" id="XP_023465595.1">
    <property type="nucleotide sequence ID" value="XM_023611234.1"/>
</dbReference>
<feature type="domain" description="Histidine kinase" evidence="9">
    <location>
        <begin position="296"/>
        <end position="434"/>
    </location>
</feature>
<dbReference type="SUPFAM" id="SSF55874">
    <property type="entry name" value="ATPase domain of HSP90 chaperone/DNA topoisomerase II/histidine kinase"/>
    <property type="match status" value="1"/>
</dbReference>
<keyword evidence="6 7" id="KW-0496">Mitochondrion</keyword>
<sequence length="519" mass="60114">MSLLKRVNYRHLQALNKCCRQNIKPKSLHTKSLVLSKQEKPRTVHLKSVQSNSPLHFYQNKVLEEYTSQPVNPSTLRQFIFFGRQMNPERLITSANWVRNELLVRLAHRIRDFQQLPFIVGTNPHIEYVYRLYWGAFETMRQFPPIRTESDNDAFCDLLRGLLEDGLLVLPKLARGLSESVAYYPPDQNDLDLFLNRMLRSRISRRVLAEQHLALTEACEHQWDSTLGYGDGYVGIIFVHCSAQEIVKRAKSLVYQHIQKYHYQQQNQPLHAPNIEVSIHPNSRDSENEILFAYIPEQLEHILYELLDNAVRFTMKRYPNANYPPIKVTVSANDSDVYFRISDQGGGMTKDRYDRLWSYQARARTGDFDEIKEVEKLPTTVDGRANQVLQMGHRHLGIGLTMSRIYAEYWGGELQIITMNGYGTDVYVRIPRLGTNIENLGIDYQTHPVFQDDQHQKLLLKKKDSKHAAKGSHKKQGIRLQSKPDENLAATKQKELLDTSLTSKSFSGSSWSESHMIRS</sequence>
<comment type="similarity">
    <text evidence="1 7">Belongs to the PDK/BCKDK protein kinase family.</text>
</comment>
<protein>
    <recommendedName>
        <fullName evidence="7">Protein-serine/threonine kinase</fullName>
        <ecNumber evidence="7">2.7.11.-</ecNumber>
    </recommendedName>
</protein>
<feature type="compositionally biased region" description="Basic residues" evidence="8">
    <location>
        <begin position="463"/>
        <end position="477"/>
    </location>
</feature>
<gene>
    <name evidence="10" type="ORF">RHIMIDRAFT_256719</name>
</gene>
<dbReference type="PANTHER" id="PTHR11947">
    <property type="entry name" value="PYRUVATE DEHYDROGENASE KINASE"/>
    <property type="match status" value="1"/>
</dbReference>
<dbReference type="GO" id="GO:0010906">
    <property type="term" value="P:regulation of glucose metabolic process"/>
    <property type="evidence" value="ECO:0007669"/>
    <property type="project" value="TreeGrafter"/>
</dbReference>
<dbReference type="PANTHER" id="PTHR11947:SF25">
    <property type="entry name" value="[PYRUVATE DEHYDROGENASE (ACETYL-TRANSFERRING)] KINASE 2, MITOCHONDRIAL"/>
    <property type="match status" value="1"/>
</dbReference>
<keyword evidence="3 7" id="KW-0547">Nucleotide-binding</keyword>
<dbReference type="InterPro" id="IPR003594">
    <property type="entry name" value="HATPase_dom"/>
</dbReference>
<evidence type="ECO:0000256" key="6">
    <source>
        <dbReference type="ARBA" id="ARBA00023128"/>
    </source>
</evidence>